<protein>
    <recommendedName>
        <fullName evidence="3">Proteasome assembly chaperone 3</fullName>
    </recommendedName>
</protein>
<dbReference type="Proteomes" id="UP000095009">
    <property type="component" value="Unassembled WGS sequence"/>
</dbReference>
<dbReference type="Gene3D" id="3.30.230.90">
    <property type="match status" value="1"/>
</dbReference>
<dbReference type="InterPro" id="IPR053720">
    <property type="entry name" value="Psm_Assembly_Chaperone"/>
</dbReference>
<evidence type="ECO:0000313" key="1">
    <source>
        <dbReference type="EMBL" id="ODQ63155.1"/>
    </source>
</evidence>
<gene>
    <name evidence="1" type="ORF">NADFUDRAFT_53803</name>
</gene>
<accession>A0A1E3PCL4</accession>
<dbReference type="EMBL" id="KV454416">
    <property type="protein sequence ID" value="ODQ63155.1"/>
    <property type="molecule type" value="Genomic_DNA"/>
</dbReference>
<organism evidence="1 2">
    <name type="scientific">Nadsonia fulvescens var. elongata DSM 6958</name>
    <dbReference type="NCBI Taxonomy" id="857566"/>
    <lineage>
        <taxon>Eukaryota</taxon>
        <taxon>Fungi</taxon>
        <taxon>Dikarya</taxon>
        <taxon>Ascomycota</taxon>
        <taxon>Saccharomycotina</taxon>
        <taxon>Dipodascomycetes</taxon>
        <taxon>Dipodascales</taxon>
        <taxon>Dipodascales incertae sedis</taxon>
        <taxon>Nadsonia</taxon>
    </lineage>
</organism>
<keyword evidence="2" id="KW-1185">Reference proteome</keyword>
<evidence type="ECO:0000313" key="2">
    <source>
        <dbReference type="Proteomes" id="UP000095009"/>
    </source>
</evidence>
<reference evidence="1 2" key="1">
    <citation type="journal article" date="2016" name="Proc. Natl. Acad. Sci. U.S.A.">
        <title>Comparative genomics of biotechnologically important yeasts.</title>
        <authorList>
            <person name="Riley R."/>
            <person name="Haridas S."/>
            <person name="Wolfe K.H."/>
            <person name="Lopes M.R."/>
            <person name="Hittinger C.T."/>
            <person name="Goeker M."/>
            <person name="Salamov A.A."/>
            <person name="Wisecaver J.H."/>
            <person name="Long T.M."/>
            <person name="Calvey C.H."/>
            <person name="Aerts A.L."/>
            <person name="Barry K.W."/>
            <person name="Choi C."/>
            <person name="Clum A."/>
            <person name="Coughlan A.Y."/>
            <person name="Deshpande S."/>
            <person name="Douglass A.P."/>
            <person name="Hanson S.J."/>
            <person name="Klenk H.-P."/>
            <person name="LaButti K.M."/>
            <person name="Lapidus A."/>
            <person name="Lindquist E.A."/>
            <person name="Lipzen A.M."/>
            <person name="Meier-Kolthoff J.P."/>
            <person name="Ohm R.A."/>
            <person name="Otillar R.P."/>
            <person name="Pangilinan J.L."/>
            <person name="Peng Y."/>
            <person name="Rokas A."/>
            <person name="Rosa C.A."/>
            <person name="Scheuner C."/>
            <person name="Sibirny A.A."/>
            <person name="Slot J.C."/>
            <person name="Stielow J.B."/>
            <person name="Sun H."/>
            <person name="Kurtzman C.P."/>
            <person name="Blackwell M."/>
            <person name="Grigoriev I.V."/>
            <person name="Jeffries T.W."/>
        </authorList>
    </citation>
    <scope>NUCLEOTIDE SEQUENCE [LARGE SCALE GENOMIC DNA]</scope>
    <source>
        <strain evidence="1 2">DSM 6958</strain>
    </source>
</reference>
<dbReference type="STRING" id="857566.A0A1E3PCL4"/>
<dbReference type="AlphaFoldDB" id="A0A1E3PCL4"/>
<name>A0A1E3PCL4_9ASCO</name>
<evidence type="ECO:0008006" key="3">
    <source>
        <dbReference type="Google" id="ProtNLM"/>
    </source>
</evidence>
<dbReference type="OrthoDB" id="5593278at2759"/>
<proteinExistence type="predicted"/>
<sequence>MTRTKTFTVESRNVLVQTTAFTDKIFINIFCQGKLGRTFAVALRGSPSSGGFDPSTTVSRGVGNLSDADYLKSQHYFEEDSLADHDYSLLPLNHLTAQPLLGGGMDSDSDIFARLVAVQIATLVASHNPAETRTLVVSLGPLFFSSCESGKGDNPSDALWDVLSAIGQCRVW</sequence>